<reference evidence="4 5" key="1">
    <citation type="submission" date="2019-07" db="EMBL/GenBank/DDBJ databases">
        <title>Quadrisphaera sp. strain DD2A genome sequencing and assembly.</title>
        <authorList>
            <person name="Kim I."/>
        </authorList>
    </citation>
    <scope>NUCLEOTIDE SEQUENCE [LARGE SCALE GENOMIC DNA]</scope>
    <source>
        <strain evidence="4 5">DD2A</strain>
    </source>
</reference>
<accession>A0A5C8ZMH3</accession>
<dbReference type="Pfam" id="PF02720">
    <property type="entry name" value="DUF222"/>
    <property type="match status" value="1"/>
</dbReference>
<dbReference type="GO" id="GO:0003676">
    <property type="term" value="F:nucleic acid binding"/>
    <property type="evidence" value="ECO:0007669"/>
    <property type="project" value="InterPro"/>
</dbReference>
<dbReference type="CDD" id="cd00085">
    <property type="entry name" value="HNHc"/>
    <property type="match status" value="1"/>
</dbReference>
<comment type="similarity">
    <text evidence="1">Belongs to the Rv1128c/1148c/1588c/1702c/1945/3466 family.</text>
</comment>
<dbReference type="Proteomes" id="UP000321234">
    <property type="component" value="Unassembled WGS sequence"/>
</dbReference>
<proteinExistence type="inferred from homology"/>
<dbReference type="EMBL" id="VKAC01000001">
    <property type="protein sequence ID" value="TXR57990.1"/>
    <property type="molecule type" value="Genomic_DNA"/>
</dbReference>
<dbReference type="GO" id="GO:0008270">
    <property type="term" value="F:zinc ion binding"/>
    <property type="evidence" value="ECO:0007669"/>
    <property type="project" value="InterPro"/>
</dbReference>
<feature type="region of interest" description="Disordered" evidence="2">
    <location>
        <begin position="1"/>
        <end position="76"/>
    </location>
</feature>
<dbReference type="GO" id="GO:0004519">
    <property type="term" value="F:endonuclease activity"/>
    <property type="evidence" value="ECO:0007669"/>
    <property type="project" value="InterPro"/>
</dbReference>
<evidence type="ECO:0000256" key="2">
    <source>
        <dbReference type="SAM" id="MobiDB-lite"/>
    </source>
</evidence>
<feature type="compositionally biased region" description="Polar residues" evidence="2">
    <location>
        <begin position="58"/>
        <end position="73"/>
    </location>
</feature>
<keyword evidence="5" id="KW-1185">Reference proteome</keyword>
<gene>
    <name evidence="4" type="ORF">FMM08_01855</name>
</gene>
<dbReference type="Pfam" id="PF01844">
    <property type="entry name" value="HNH"/>
    <property type="match status" value="1"/>
</dbReference>
<evidence type="ECO:0000313" key="4">
    <source>
        <dbReference type="EMBL" id="TXR57990.1"/>
    </source>
</evidence>
<feature type="region of interest" description="Disordered" evidence="2">
    <location>
        <begin position="563"/>
        <end position="593"/>
    </location>
</feature>
<feature type="compositionally biased region" description="Basic residues" evidence="2">
    <location>
        <begin position="13"/>
        <end position="32"/>
    </location>
</feature>
<feature type="domain" description="HNH nuclease" evidence="3">
    <location>
        <begin position="469"/>
        <end position="521"/>
    </location>
</feature>
<dbReference type="InterPro" id="IPR002711">
    <property type="entry name" value="HNH"/>
</dbReference>
<protein>
    <submittedName>
        <fullName evidence="4">DUF222 domain-containing protein</fullName>
    </submittedName>
</protein>
<dbReference type="AlphaFoldDB" id="A0A5C8ZMH3"/>
<dbReference type="Gene3D" id="1.10.30.50">
    <property type="match status" value="1"/>
</dbReference>
<dbReference type="OrthoDB" id="3656171at2"/>
<evidence type="ECO:0000259" key="3">
    <source>
        <dbReference type="SMART" id="SM00507"/>
    </source>
</evidence>
<dbReference type="SMART" id="SM00507">
    <property type="entry name" value="HNHc"/>
    <property type="match status" value="1"/>
</dbReference>
<evidence type="ECO:0000256" key="1">
    <source>
        <dbReference type="ARBA" id="ARBA00023450"/>
    </source>
</evidence>
<sequence>MTSLQWSNSTSRIGRRRRARRSSAGPPRRRTSGRSARATWAGRPSSSPLSCSPDGCATPSTAEASTPRSTQRCRPQLGRVQAPDHCGALSQWPDDDPGLSVVTSRFRHVIDGEVPGGCAPTHPVLCAPREIADAAGSLLASSGASLSLAELQAAYLELQAAQAAVAAAQLHLTRVLVEHERPHRRKAPGTQTKGWLERAARLGRGAASTEVAAARATDPACGALRGLGAALAAGEVSRQHVEVATRLLPRLPQRVLDERREEVDDHLTEQARGFSPGDTDTLAKHLRRAVCADDDASDGWPEPPAASYERRQGSWYTDWTGMVQFRFSVPEADAKPLTAALSGLAAPTRCPSPVSDDQDDDADPDAVVPVDARTTTQRNADAFTELVRRGESAPGDLEVEVGRLVVVATEAQLAEEPGAGGAVCTHDPDPLSATALRRHACDAVVDRVVLDRRGAVVRMESLGRLATRAQRRALAARDGGCAFPQCSAPATWCEAHHIVFWSQGGATDVPNLVLLCSRHHTEIHLGHWTITVRDAVPWFVPPPWVDAAQRPLRNSFHQRIAATRAAAADLRRPPDEAPGAPPDHQDIADAEAA</sequence>
<organism evidence="4 5">
    <name type="scientific">Quadrisphaera setariae</name>
    <dbReference type="NCBI Taxonomy" id="2593304"/>
    <lineage>
        <taxon>Bacteria</taxon>
        <taxon>Bacillati</taxon>
        <taxon>Actinomycetota</taxon>
        <taxon>Actinomycetes</taxon>
        <taxon>Kineosporiales</taxon>
        <taxon>Kineosporiaceae</taxon>
        <taxon>Quadrisphaera</taxon>
    </lineage>
</organism>
<name>A0A5C8ZMH3_9ACTN</name>
<evidence type="ECO:0000313" key="5">
    <source>
        <dbReference type="Proteomes" id="UP000321234"/>
    </source>
</evidence>
<dbReference type="InterPro" id="IPR003615">
    <property type="entry name" value="HNH_nuc"/>
</dbReference>
<comment type="caution">
    <text evidence="4">The sequence shown here is derived from an EMBL/GenBank/DDBJ whole genome shotgun (WGS) entry which is preliminary data.</text>
</comment>
<dbReference type="InterPro" id="IPR003870">
    <property type="entry name" value="DUF222"/>
</dbReference>